<feature type="signal peptide" evidence="1">
    <location>
        <begin position="1"/>
        <end position="19"/>
    </location>
</feature>
<evidence type="ECO:0000256" key="1">
    <source>
        <dbReference type="SAM" id="SignalP"/>
    </source>
</evidence>
<reference evidence="2 3" key="1">
    <citation type="submission" date="2020-09" db="EMBL/GenBank/DDBJ databases">
        <title>Echinicola sp. CAU 1574 isolated from sand of Sido Beach.</title>
        <authorList>
            <person name="Kim W."/>
        </authorList>
    </citation>
    <scope>NUCLEOTIDE SEQUENCE [LARGE SCALE GENOMIC DNA]</scope>
    <source>
        <strain evidence="2 3">CAU 1574</strain>
    </source>
</reference>
<keyword evidence="1" id="KW-0732">Signal</keyword>
<dbReference type="Proteomes" id="UP000647133">
    <property type="component" value="Unassembled WGS sequence"/>
</dbReference>
<feature type="chain" id="PRO_5047288788" evidence="1">
    <location>
        <begin position="20"/>
        <end position="196"/>
    </location>
</feature>
<evidence type="ECO:0000313" key="3">
    <source>
        <dbReference type="Proteomes" id="UP000647133"/>
    </source>
</evidence>
<dbReference type="RefSeq" id="WP_192010721.1">
    <property type="nucleotide sequence ID" value="NZ_JACYTQ010000004.1"/>
</dbReference>
<name>A0ABR9AM01_9BACT</name>
<dbReference type="Gene3D" id="2.60.40.3080">
    <property type="match status" value="1"/>
</dbReference>
<gene>
    <name evidence="2" type="ORF">IFO69_13855</name>
</gene>
<keyword evidence="3" id="KW-1185">Reference proteome</keyword>
<organism evidence="2 3">
    <name type="scientific">Echinicola arenosa</name>
    <dbReference type="NCBI Taxonomy" id="2774144"/>
    <lineage>
        <taxon>Bacteria</taxon>
        <taxon>Pseudomonadati</taxon>
        <taxon>Bacteroidota</taxon>
        <taxon>Cytophagia</taxon>
        <taxon>Cytophagales</taxon>
        <taxon>Cyclobacteriaceae</taxon>
        <taxon>Echinicola</taxon>
    </lineage>
</organism>
<protein>
    <submittedName>
        <fullName evidence="2">DUF3244 domain-containing protein</fullName>
    </submittedName>
</protein>
<sequence length="196" mass="22133">MKALLTSIFVFGMIFLAKASEPETPAKESLMAVTMVEATNEKVNITFRVPVGKVVVSILDEDNKLLARNKYNAKTPMKIPYNLSELPEGDYSIKIKTKDEVAIYNVETEEKKVVFEMPIVAFGKATDNHTINLTVIGIEQAGTQVDIFDESNSKIASDHVKVEKGFERDYKITNRNVEGLYVRIKDAQGRKKYIYF</sequence>
<accession>A0ABR9AM01</accession>
<evidence type="ECO:0000313" key="2">
    <source>
        <dbReference type="EMBL" id="MBD8489838.1"/>
    </source>
</evidence>
<dbReference type="EMBL" id="JACYTQ010000004">
    <property type="protein sequence ID" value="MBD8489838.1"/>
    <property type="molecule type" value="Genomic_DNA"/>
</dbReference>
<proteinExistence type="predicted"/>
<comment type="caution">
    <text evidence="2">The sequence shown here is derived from an EMBL/GenBank/DDBJ whole genome shotgun (WGS) entry which is preliminary data.</text>
</comment>